<reference evidence="1 2" key="1">
    <citation type="submission" date="2020-06" db="EMBL/GenBank/DDBJ databases">
        <authorList>
            <person name="Li R."/>
            <person name="Bekaert M."/>
        </authorList>
    </citation>
    <scope>NUCLEOTIDE SEQUENCE [LARGE SCALE GENOMIC DNA]</scope>
    <source>
        <strain evidence="2">wild</strain>
    </source>
</reference>
<sequence length="154" mass="17216">MYFRETIDVGDAYIDNAMQNESGGVFICAENRDACAGQNRNQFTATGLMHAVVNLPNIEMIDQKILESGHTQMDVTACIQQSSLPRKKLSFTSQASGQQLSGWRGELIHTQLYLYNLRISTISKISKRQHLLTARLMQGQLAENQMATIFETGT</sequence>
<name>A0A6J8DMY3_MYTCO</name>
<dbReference type="Proteomes" id="UP000507470">
    <property type="component" value="Unassembled WGS sequence"/>
</dbReference>
<dbReference type="EMBL" id="CACVKT020007613">
    <property type="protein sequence ID" value="CAC5408962.1"/>
    <property type="molecule type" value="Genomic_DNA"/>
</dbReference>
<evidence type="ECO:0000313" key="1">
    <source>
        <dbReference type="EMBL" id="CAC5408962.1"/>
    </source>
</evidence>
<protein>
    <submittedName>
        <fullName evidence="1">Uncharacterized protein</fullName>
    </submittedName>
</protein>
<accession>A0A6J8DMY3</accession>
<dbReference type="AlphaFoldDB" id="A0A6J8DMY3"/>
<keyword evidence="2" id="KW-1185">Reference proteome</keyword>
<evidence type="ECO:0000313" key="2">
    <source>
        <dbReference type="Proteomes" id="UP000507470"/>
    </source>
</evidence>
<organism evidence="1 2">
    <name type="scientific">Mytilus coruscus</name>
    <name type="common">Sea mussel</name>
    <dbReference type="NCBI Taxonomy" id="42192"/>
    <lineage>
        <taxon>Eukaryota</taxon>
        <taxon>Metazoa</taxon>
        <taxon>Spiralia</taxon>
        <taxon>Lophotrochozoa</taxon>
        <taxon>Mollusca</taxon>
        <taxon>Bivalvia</taxon>
        <taxon>Autobranchia</taxon>
        <taxon>Pteriomorphia</taxon>
        <taxon>Mytilida</taxon>
        <taxon>Mytiloidea</taxon>
        <taxon>Mytilidae</taxon>
        <taxon>Mytilinae</taxon>
        <taxon>Mytilus</taxon>
    </lineage>
</organism>
<proteinExistence type="predicted"/>
<gene>
    <name evidence="1" type="ORF">MCOR_42301</name>
</gene>